<proteinExistence type="inferred from homology"/>
<dbReference type="Pfam" id="PF22725">
    <property type="entry name" value="GFO_IDH_MocA_C3"/>
    <property type="match status" value="1"/>
</dbReference>
<dbReference type="PANTHER" id="PTHR43708:SF5">
    <property type="entry name" value="CONSERVED EXPRESSED OXIDOREDUCTASE (EUROFUNG)-RELATED"/>
    <property type="match status" value="1"/>
</dbReference>
<dbReference type="InterPro" id="IPR051317">
    <property type="entry name" value="Gfo/Idh/MocA_oxidoreduct"/>
</dbReference>
<dbReference type="Gene3D" id="3.40.50.720">
    <property type="entry name" value="NAD(P)-binding Rossmann-like Domain"/>
    <property type="match status" value="1"/>
</dbReference>
<dbReference type="PANTHER" id="PTHR43708">
    <property type="entry name" value="CONSERVED EXPRESSED OXIDOREDUCTASE (EUROFUNG)"/>
    <property type="match status" value="1"/>
</dbReference>
<evidence type="ECO:0000259" key="4">
    <source>
        <dbReference type="Pfam" id="PF22725"/>
    </source>
</evidence>
<comment type="similarity">
    <text evidence="1">Belongs to the Gfo/Idh/MocA family.</text>
</comment>
<evidence type="ECO:0000313" key="6">
    <source>
        <dbReference type="Proteomes" id="UP000709466"/>
    </source>
</evidence>
<protein>
    <submittedName>
        <fullName evidence="5">Gfo/Idh/MocA family oxidoreductase</fullName>
    </submittedName>
</protein>
<evidence type="ECO:0000256" key="2">
    <source>
        <dbReference type="ARBA" id="ARBA00023002"/>
    </source>
</evidence>
<dbReference type="Gene3D" id="3.30.360.10">
    <property type="entry name" value="Dihydrodipicolinate Reductase, domain 2"/>
    <property type="match status" value="1"/>
</dbReference>
<dbReference type="Proteomes" id="UP000709466">
    <property type="component" value="Unassembled WGS sequence"/>
</dbReference>
<evidence type="ECO:0000259" key="3">
    <source>
        <dbReference type="Pfam" id="PF01408"/>
    </source>
</evidence>
<comment type="caution">
    <text evidence="5">The sequence shown here is derived from an EMBL/GenBank/DDBJ whole genome shotgun (WGS) entry which is preliminary data.</text>
</comment>
<dbReference type="InterPro" id="IPR055170">
    <property type="entry name" value="GFO_IDH_MocA-like_dom"/>
</dbReference>
<accession>A0ABX0W115</accession>
<evidence type="ECO:0000256" key="1">
    <source>
        <dbReference type="ARBA" id="ARBA00010928"/>
    </source>
</evidence>
<evidence type="ECO:0000313" key="5">
    <source>
        <dbReference type="EMBL" id="NIY73758.1"/>
    </source>
</evidence>
<reference evidence="5 6" key="1">
    <citation type="submission" date="2020-03" db="EMBL/GenBank/DDBJ databases">
        <title>Bacterial isolates of synthetic phycosphere.</title>
        <authorList>
            <person name="Fu H."/>
            <person name="Moran M.A."/>
        </authorList>
    </citation>
    <scope>NUCLEOTIDE SEQUENCE [LARGE SCALE GENOMIC DNA]</scope>
    <source>
        <strain evidence="5 6">HF1</strain>
    </source>
</reference>
<feature type="domain" description="Gfo/Idh/MocA-like oxidoreductase N-terminal" evidence="3">
    <location>
        <begin position="2"/>
        <end position="120"/>
    </location>
</feature>
<keyword evidence="6" id="KW-1185">Reference proteome</keyword>
<feature type="domain" description="GFO/IDH/MocA-like oxidoreductase" evidence="4">
    <location>
        <begin position="129"/>
        <end position="243"/>
    </location>
</feature>
<dbReference type="RefSeq" id="WP_167639144.1">
    <property type="nucleotide sequence ID" value="NZ_JAATOP010000013.1"/>
</dbReference>
<dbReference type="InterPro" id="IPR000683">
    <property type="entry name" value="Gfo/Idh/MocA-like_OxRdtase_N"/>
</dbReference>
<dbReference type="SUPFAM" id="SSF51735">
    <property type="entry name" value="NAD(P)-binding Rossmann-fold domains"/>
    <property type="match status" value="1"/>
</dbReference>
<dbReference type="Pfam" id="PF01408">
    <property type="entry name" value="GFO_IDH_MocA"/>
    <property type="match status" value="1"/>
</dbReference>
<gene>
    <name evidence="5" type="ORF">HCZ30_15110</name>
</gene>
<dbReference type="InterPro" id="IPR036291">
    <property type="entry name" value="NAD(P)-bd_dom_sf"/>
</dbReference>
<dbReference type="SUPFAM" id="SSF55347">
    <property type="entry name" value="Glyceraldehyde-3-phosphate dehydrogenase-like, C-terminal domain"/>
    <property type="match status" value="1"/>
</dbReference>
<organism evidence="5 6">
    <name type="scientific">Marivivens donghaensis</name>
    <dbReference type="NCBI Taxonomy" id="1699413"/>
    <lineage>
        <taxon>Bacteria</taxon>
        <taxon>Pseudomonadati</taxon>
        <taxon>Pseudomonadota</taxon>
        <taxon>Alphaproteobacteria</taxon>
        <taxon>Rhodobacterales</taxon>
        <taxon>Paracoccaceae</taxon>
        <taxon>Marivivens group</taxon>
        <taxon>Marivivens</taxon>
    </lineage>
</organism>
<sequence>MKLGLVGYGFGGRVFHAPYIEAADGIEIAGVVARSADKIAQINEQFPGVPVYASLAAMIAAGEIEAVTVTTPPETHKPLVMEAIEAGLHVVCDKPFAPTLEDAKEMVEAAKAKGVLLNVFHNRRWDTDFRTVKSVIDSGKIGDVWRVHNRMDFDDWDTLEAGPGGGLLRDLGSHVIDQMLYLFGPAAAVDAQVDYVDLPEGKTDASFNVHVRHKSGVHSYISATKINYFTEREIRVYGSEGCFVVNGTDVQARRAIAGERPINDPEGWGVEPEEAWGTLYTKGSQEIVPSVQSKIQDLYTEFAKAAQSGGTGPVPSEGALHTVRILDAAREAARTGQTVLID</sequence>
<dbReference type="EMBL" id="JAATOP010000013">
    <property type="protein sequence ID" value="NIY73758.1"/>
    <property type="molecule type" value="Genomic_DNA"/>
</dbReference>
<keyword evidence="2" id="KW-0560">Oxidoreductase</keyword>
<name>A0ABX0W115_9RHOB</name>